<dbReference type="EMBL" id="VCAU01000034">
    <property type="protein sequence ID" value="KAF9889631.1"/>
    <property type="molecule type" value="Genomic_DNA"/>
</dbReference>
<keyword evidence="10" id="KW-1185">Reference proteome</keyword>
<dbReference type="GO" id="GO:0005634">
    <property type="term" value="C:nucleus"/>
    <property type="evidence" value="ECO:0007669"/>
    <property type="project" value="UniProtKB-SubCell"/>
</dbReference>
<feature type="compositionally biased region" description="Polar residues" evidence="6">
    <location>
        <begin position="548"/>
        <end position="580"/>
    </location>
</feature>
<dbReference type="CDD" id="cd12148">
    <property type="entry name" value="fungal_TF_MHR"/>
    <property type="match status" value="1"/>
</dbReference>
<dbReference type="AlphaFoldDB" id="A0AAD4GUE8"/>
<evidence type="ECO:0000256" key="7">
    <source>
        <dbReference type="SAM" id="Phobius"/>
    </source>
</evidence>
<evidence type="ECO:0000256" key="3">
    <source>
        <dbReference type="ARBA" id="ARBA00023125"/>
    </source>
</evidence>
<name>A0AAD4GUE8_ASPNN</name>
<keyword evidence="7" id="KW-1133">Transmembrane helix</keyword>
<evidence type="ECO:0000259" key="8">
    <source>
        <dbReference type="Pfam" id="PF04082"/>
    </source>
</evidence>
<evidence type="ECO:0000256" key="6">
    <source>
        <dbReference type="SAM" id="MobiDB-lite"/>
    </source>
</evidence>
<dbReference type="InterPro" id="IPR050987">
    <property type="entry name" value="AtrR-like"/>
</dbReference>
<evidence type="ECO:0000256" key="4">
    <source>
        <dbReference type="ARBA" id="ARBA00023163"/>
    </source>
</evidence>
<protein>
    <recommendedName>
        <fullName evidence="8">Xylanolytic transcriptional activator regulatory domain-containing protein</fullName>
    </recommendedName>
</protein>
<dbReference type="GO" id="GO:0003700">
    <property type="term" value="F:DNA-binding transcription factor activity"/>
    <property type="evidence" value="ECO:0007669"/>
    <property type="project" value="InterPro"/>
</dbReference>
<keyword evidence="4" id="KW-0804">Transcription</keyword>
<keyword evidence="7" id="KW-0472">Membrane</keyword>
<dbReference type="GO" id="GO:0008270">
    <property type="term" value="F:zinc ion binding"/>
    <property type="evidence" value="ECO:0007669"/>
    <property type="project" value="InterPro"/>
</dbReference>
<accession>A0AAD4GUE8</accession>
<organism evidence="9 10">
    <name type="scientific">Aspergillus nanangensis</name>
    <dbReference type="NCBI Taxonomy" id="2582783"/>
    <lineage>
        <taxon>Eukaryota</taxon>
        <taxon>Fungi</taxon>
        <taxon>Dikarya</taxon>
        <taxon>Ascomycota</taxon>
        <taxon>Pezizomycotina</taxon>
        <taxon>Eurotiomycetes</taxon>
        <taxon>Eurotiomycetidae</taxon>
        <taxon>Eurotiales</taxon>
        <taxon>Aspergillaceae</taxon>
        <taxon>Aspergillus</taxon>
        <taxon>Aspergillus subgen. Circumdati</taxon>
    </lineage>
</organism>
<feature type="transmembrane region" description="Helical" evidence="7">
    <location>
        <begin position="456"/>
        <end position="475"/>
    </location>
</feature>
<keyword evidence="3" id="KW-0238">DNA-binding</keyword>
<evidence type="ECO:0000256" key="1">
    <source>
        <dbReference type="ARBA" id="ARBA00004123"/>
    </source>
</evidence>
<dbReference type="Proteomes" id="UP001194746">
    <property type="component" value="Unassembled WGS sequence"/>
</dbReference>
<evidence type="ECO:0000256" key="2">
    <source>
        <dbReference type="ARBA" id="ARBA00023015"/>
    </source>
</evidence>
<dbReference type="GO" id="GO:0003677">
    <property type="term" value="F:DNA binding"/>
    <property type="evidence" value="ECO:0007669"/>
    <property type="project" value="UniProtKB-KW"/>
</dbReference>
<feature type="region of interest" description="Disordered" evidence="6">
    <location>
        <begin position="535"/>
        <end position="580"/>
    </location>
</feature>
<keyword evidence="2" id="KW-0805">Transcription regulation</keyword>
<dbReference type="PANTHER" id="PTHR46910:SF37">
    <property type="entry name" value="ZN(II)2CYS6 TRANSCRIPTION FACTOR (EUROFUNG)"/>
    <property type="match status" value="1"/>
</dbReference>
<keyword evidence="7" id="KW-0812">Transmembrane</keyword>
<dbReference type="Pfam" id="PF04082">
    <property type="entry name" value="Fungal_trans"/>
    <property type="match status" value="1"/>
</dbReference>
<evidence type="ECO:0000313" key="10">
    <source>
        <dbReference type="Proteomes" id="UP001194746"/>
    </source>
</evidence>
<comment type="caution">
    <text evidence="9">The sequence shown here is derived from an EMBL/GenBank/DDBJ whole genome shotgun (WGS) entry which is preliminary data.</text>
</comment>
<gene>
    <name evidence="9" type="ORF">FE257_007139</name>
</gene>
<dbReference type="PANTHER" id="PTHR46910">
    <property type="entry name" value="TRANSCRIPTION FACTOR PDR1"/>
    <property type="match status" value="1"/>
</dbReference>
<reference evidence="9" key="1">
    <citation type="journal article" date="2019" name="Beilstein J. Org. Chem.">
        <title>Nanangenines: drimane sesquiterpenoids as the dominant metabolite cohort of a novel Australian fungus, Aspergillus nanangensis.</title>
        <authorList>
            <person name="Lacey H.J."/>
            <person name="Gilchrist C.L.M."/>
            <person name="Crombie A."/>
            <person name="Kalaitzis J.A."/>
            <person name="Vuong D."/>
            <person name="Rutledge P.J."/>
            <person name="Turner P."/>
            <person name="Pitt J.I."/>
            <person name="Lacey E."/>
            <person name="Chooi Y.H."/>
            <person name="Piggott A.M."/>
        </authorList>
    </citation>
    <scope>NUCLEOTIDE SEQUENCE</scope>
    <source>
        <strain evidence="9">MST-FP2251</strain>
    </source>
</reference>
<keyword evidence="5" id="KW-0539">Nucleus</keyword>
<comment type="subcellular location">
    <subcellularLocation>
        <location evidence="1">Nucleus</location>
    </subcellularLocation>
</comment>
<dbReference type="GO" id="GO:0006351">
    <property type="term" value="P:DNA-templated transcription"/>
    <property type="evidence" value="ECO:0007669"/>
    <property type="project" value="InterPro"/>
</dbReference>
<reference evidence="9" key="2">
    <citation type="submission" date="2020-02" db="EMBL/GenBank/DDBJ databases">
        <authorList>
            <person name="Gilchrist C.L.M."/>
            <person name="Chooi Y.-H."/>
        </authorList>
    </citation>
    <scope>NUCLEOTIDE SEQUENCE</scope>
    <source>
        <strain evidence="9">MST-FP2251</strain>
    </source>
</reference>
<sequence length="616" mass="68971">MACVHCTKRNEVCHFSNIKRSARSHPSKTRPVDPPPDDNPHSLFIDRIIHDPAERALLYDEFSVLGAHDQRVPSSGIAFFSNARIDSLIGKLGNTRLKDLVHQVDGAIRLGLLGRSDTEFSRTSLDDAQHPEQVPENEARLYIDCYFETVHPVFPFLDRTQFEAKAYDLRLPQTLGTDAGFCALYYAVLALGCQNQGSSSFDPGTGKAWKLFRISLVRVRHILMARECLQNLQAVIAMAIFCTAVSCVQVDHVLLAEASRMVIALRYHKSSALDADPAVCHRAFWVVYHMEKQYKFQARNSSSIDDCDVGCPIPNVPEAIFGEYNWFLSSIRISRIYSVANSALFSVTASTCSAASLLPTLNHIQDLLEEWRQSIPLSFRPREALEKYCVMHPASKEVTLRTHLYYFHILIALERFKLHLCGETEKTSDNVPTLLDAARGVIELVRFIDVEPSTPIFILAIMPLSALFIIFDFVVHHPHSPRSRQNLMLLDIVSGHFSLLEHASNGSLPAGYLRYFSHIAQQYIYSKDRRLVAPNNATGETPMDIPSQRGTETEMNQGAATSVNHDTPEQSSSIGGFDSQCTSSDGDPWLYNMHTGTDADLGALFNPILSWEDLSQ</sequence>
<dbReference type="InterPro" id="IPR007219">
    <property type="entry name" value="XnlR_reg_dom"/>
</dbReference>
<evidence type="ECO:0000313" key="9">
    <source>
        <dbReference type="EMBL" id="KAF9889631.1"/>
    </source>
</evidence>
<evidence type="ECO:0000256" key="5">
    <source>
        <dbReference type="ARBA" id="ARBA00023242"/>
    </source>
</evidence>
<proteinExistence type="predicted"/>
<feature type="region of interest" description="Disordered" evidence="6">
    <location>
        <begin position="18"/>
        <end position="39"/>
    </location>
</feature>
<feature type="domain" description="Xylanolytic transcriptional activator regulatory" evidence="8">
    <location>
        <begin position="143"/>
        <end position="318"/>
    </location>
</feature>